<evidence type="ECO:0000313" key="2">
    <source>
        <dbReference type="Proteomes" id="UP000030764"/>
    </source>
</evidence>
<dbReference type="EMBL" id="KL363261">
    <property type="protein sequence ID" value="KFD49940.1"/>
    <property type="molecule type" value="Genomic_DNA"/>
</dbReference>
<keyword evidence="2" id="KW-1185">Reference proteome</keyword>
<accession>A0A085LY94</accession>
<sequence>MDLDKQILSRSNRHPNRALLGVVATRSPLRLVCSFFQLRRPHSSLGRVKGPYHILRQISKIGNISYFTIVVVHLRNLSLYRKLQYLTGVHFIAAQLSCYFSEPD</sequence>
<organism evidence="1 2">
    <name type="scientific">Trichuris suis</name>
    <name type="common">pig whipworm</name>
    <dbReference type="NCBI Taxonomy" id="68888"/>
    <lineage>
        <taxon>Eukaryota</taxon>
        <taxon>Metazoa</taxon>
        <taxon>Ecdysozoa</taxon>
        <taxon>Nematoda</taxon>
        <taxon>Enoplea</taxon>
        <taxon>Dorylaimia</taxon>
        <taxon>Trichinellida</taxon>
        <taxon>Trichuridae</taxon>
        <taxon>Trichuris</taxon>
    </lineage>
</organism>
<reference evidence="1 2" key="1">
    <citation type="journal article" date="2014" name="Nat. Genet.">
        <title>Genome and transcriptome of the porcine whipworm Trichuris suis.</title>
        <authorList>
            <person name="Jex A.R."/>
            <person name="Nejsum P."/>
            <person name="Schwarz E.M."/>
            <person name="Hu L."/>
            <person name="Young N.D."/>
            <person name="Hall R.S."/>
            <person name="Korhonen P.K."/>
            <person name="Liao S."/>
            <person name="Thamsborg S."/>
            <person name="Xia J."/>
            <person name="Xu P."/>
            <person name="Wang S."/>
            <person name="Scheerlinck J.P."/>
            <person name="Hofmann A."/>
            <person name="Sternberg P.W."/>
            <person name="Wang J."/>
            <person name="Gasser R.B."/>
        </authorList>
    </citation>
    <scope>NUCLEOTIDE SEQUENCE [LARGE SCALE GENOMIC DNA]</scope>
    <source>
        <strain evidence="1">DCEP-RM93M</strain>
    </source>
</reference>
<evidence type="ECO:0000313" key="1">
    <source>
        <dbReference type="EMBL" id="KFD49940.1"/>
    </source>
</evidence>
<name>A0A085LY94_9BILA</name>
<dbReference type="AlphaFoldDB" id="A0A085LY94"/>
<proteinExistence type="predicted"/>
<gene>
    <name evidence="1" type="ORF">M513_09154</name>
</gene>
<protein>
    <submittedName>
        <fullName evidence="1">Uncharacterized protein</fullName>
    </submittedName>
</protein>
<dbReference type="Proteomes" id="UP000030764">
    <property type="component" value="Unassembled WGS sequence"/>
</dbReference>